<feature type="region of interest" description="Disordered" evidence="1">
    <location>
        <begin position="1"/>
        <end position="22"/>
    </location>
</feature>
<organism evidence="2 3">
    <name type="scientific">Pseudomonas fluorescens</name>
    <dbReference type="NCBI Taxonomy" id="294"/>
    <lineage>
        <taxon>Bacteria</taxon>
        <taxon>Pseudomonadati</taxon>
        <taxon>Pseudomonadota</taxon>
        <taxon>Gammaproteobacteria</taxon>
        <taxon>Pseudomonadales</taxon>
        <taxon>Pseudomonadaceae</taxon>
        <taxon>Pseudomonas</taxon>
    </lineage>
</organism>
<evidence type="ECO:0000313" key="2">
    <source>
        <dbReference type="EMBL" id="VEF11004.1"/>
    </source>
</evidence>
<reference evidence="2 3" key="1">
    <citation type="submission" date="2018-12" db="EMBL/GenBank/DDBJ databases">
        <authorList>
            <consortium name="Pathogen Informatics"/>
        </authorList>
    </citation>
    <scope>NUCLEOTIDE SEQUENCE [LARGE SCALE GENOMIC DNA]</scope>
    <source>
        <strain evidence="2 3">NCTC9428</strain>
    </source>
</reference>
<protein>
    <submittedName>
        <fullName evidence="2">Uncharacterized protein</fullName>
    </submittedName>
</protein>
<proteinExistence type="predicted"/>
<dbReference type="AlphaFoldDB" id="A0A3S4PG35"/>
<evidence type="ECO:0000313" key="3">
    <source>
        <dbReference type="Proteomes" id="UP000281909"/>
    </source>
</evidence>
<name>A0A3S4PG35_PSEFL</name>
<sequence>MTAQNNSDVSTSANVTMASFHTPIRPSPVSVATLKMAMRLPPICQLISPAMMMNTVGGTDSRLHCTPSNT</sequence>
<dbReference type="EMBL" id="LR134318">
    <property type="protein sequence ID" value="VEF11004.1"/>
    <property type="molecule type" value="Genomic_DNA"/>
</dbReference>
<feature type="compositionally biased region" description="Polar residues" evidence="1">
    <location>
        <begin position="1"/>
        <end position="19"/>
    </location>
</feature>
<gene>
    <name evidence="2" type="ORF">NCTC9428_02619</name>
</gene>
<accession>A0A3S4PG35</accession>
<evidence type="ECO:0000256" key="1">
    <source>
        <dbReference type="SAM" id="MobiDB-lite"/>
    </source>
</evidence>
<dbReference type="Proteomes" id="UP000281909">
    <property type="component" value="Chromosome"/>
</dbReference>